<geneLocation type="plasmid" evidence="1 2">
    <name>pTPEN01</name>
</geneLocation>
<keyword evidence="1" id="KW-0614">Plasmid</keyword>
<dbReference type="KEGG" id="tpe:Tpen_1867"/>
<dbReference type="HOGENOM" id="CLU_2821120_0_0_2"/>
<keyword evidence="2" id="KW-1185">Reference proteome</keyword>
<evidence type="ECO:0000313" key="1">
    <source>
        <dbReference type="EMBL" id="ABL79262.1"/>
    </source>
</evidence>
<accession>A1S1D2</accession>
<organism evidence="1 2">
    <name type="scientific">Thermofilum pendens (strain DSM 2475 / Hrk 5)</name>
    <dbReference type="NCBI Taxonomy" id="368408"/>
    <lineage>
        <taxon>Archaea</taxon>
        <taxon>Thermoproteota</taxon>
        <taxon>Thermoprotei</taxon>
        <taxon>Thermofilales</taxon>
        <taxon>Thermofilaceae</taxon>
        <taxon>Thermofilum</taxon>
    </lineage>
</organism>
<dbReference type="RefSeq" id="WP_011751387.1">
    <property type="nucleotide sequence ID" value="NC_008696.1"/>
</dbReference>
<sequence>MSWDCGRCEDDTHVRSMEGRVGGGDGAVCYLCGLPAYAYVDGKPVCVYHYAQLISKKKVAAEVRAR</sequence>
<dbReference type="EnsemblBacteria" id="ABL79262">
    <property type="protein sequence ID" value="ABL79262"/>
    <property type="gene ID" value="Tpen_1867"/>
</dbReference>
<name>A1S1D2_THEPD</name>
<dbReference type="EMBL" id="CP000506">
    <property type="protein sequence ID" value="ABL79262.1"/>
    <property type="molecule type" value="Genomic_DNA"/>
</dbReference>
<protein>
    <submittedName>
        <fullName evidence="1">Uncharacterized protein</fullName>
    </submittedName>
</protein>
<gene>
    <name evidence="1" type="ordered locus">Tpen_1867</name>
</gene>
<dbReference type="AlphaFoldDB" id="A1S1D2"/>
<evidence type="ECO:0000313" key="2">
    <source>
        <dbReference type="Proteomes" id="UP000000641"/>
    </source>
</evidence>
<reference evidence="2" key="1">
    <citation type="journal article" date="2008" name="J. Bacteriol.">
        <title>Genome sequence of Thermofilum pendens reveals an exceptional loss of biosynthetic pathways without genome reduction.</title>
        <authorList>
            <person name="Anderson I."/>
            <person name="Rodriguez J."/>
            <person name="Susanti D."/>
            <person name="Porat I."/>
            <person name="Reich C."/>
            <person name="Ulrich L.E."/>
            <person name="Elkins J.G."/>
            <person name="Mavromatis K."/>
            <person name="Lykidis A."/>
            <person name="Kim E."/>
            <person name="Thompson L.S."/>
            <person name="Nolan M."/>
            <person name="Land M."/>
            <person name="Copeland A."/>
            <person name="Lapidus A."/>
            <person name="Lucas S."/>
            <person name="Detter C."/>
            <person name="Zhulin I.B."/>
            <person name="Olsen G.J."/>
            <person name="Whitman W."/>
            <person name="Mukhopadhyay B."/>
            <person name="Bristow J."/>
            <person name="Kyrpides N."/>
        </authorList>
    </citation>
    <scope>NUCLEOTIDE SEQUENCE [LARGE SCALE GENOMIC DNA]</scope>
    <source>
        <strain evidence="2">DSM 2475 / Hrk 5</strain>
        <plasmid evidence="2">pTPEN01</plasmid>
    </source>
</reference>
<proteinExistence type="predicted"/>
<dbReference type="Proteomes" id="UP000000641">
    <property type="component" value="Plasmid pTPEN01"/>
</dbReference>
<dbReference type="GeneID" id="4600308"/>